<name>A0A8I1EDY3_PSEPU</name>
<evidence type="ECO:0000313" key="1">
    <source>
        <dbReference type="EMBL" id="MBI6883985.1"/>
    </source>
</evidence>
<dbReference type="Proteomes" id="UP000637061">
    <property type="component" value="Unassembled WGS sequence"/>
</dbReference>
<accession>A0A8I1EDY3</accession>
<sequence>MRRRQQVHPTAYYLGRACRDNSLSRDAQPYGWMTVDCGWWLAGWHDRDMELSA</sequence>
<gene>
    <name evidence="1" type="ORF">JEU22_08675</name>
</gene>
<comment type="caution">
    <text evidence="1">The sequence shown here is derived from an EMBL/GenBank/DDBJ whole genome shotgun (WGS) entry which is preliminary data.</text>
</comment>
<dbReference type="EMBL" id="JAEHTE010000006">
    <property type="protein sequence ID" value="MBI6883985.1"/>
    <property type="molecule type" value="Genomic_DNA"/>
</dbReference>
<dbReference type="AlphaFoldDB" id="A0A8I1EDY3"/>
<protein>
    <recommendedName>
        <fullName evidence="3">Ribosome modulation factor</fullName>
    </recommendedName>
</protein>
<evidence type="ECO:0000313" key="2">
    <source>
        <dbReference type="Proteomes" id="UP000637061"/>
    </source>
</evidence>
<reference evidence="1" key="1">
    <citation type="submission" date="2020-12" db="EMBL/GenBank/DDBJ databases">
        <title>Enhanced detection system for hospital associated transmission using whole genome sequencing surveillance.</title>
        <authorList>
            <person name="Harrison L.H."/>
            <person name="Van Tyne D."/>
            <person name="Marsh J.W."/>
            <person name="Griffith M.P."/>
            <person name="Snyder D.J."/>
            <person name="Cooper V.S."/>
            <person name="Mustapha M."/>
        </authorList>
    </citation>
    <scope>NUCLEOTIDE SEQUENCE</scope>
    <source>
        <strain evidence="1">PSB00042</strain>
    </source>
</reference>
<proteinExistence type="predicted"/>
<evidence type="ECO:0008006" key="3">
    <source>
        <dbReference type="Google" id="ProtNLM"/>
    </source>
</evidence>
<organism evidence="1 2">
    <name type="scientific">Pseudomonas putida</name>
    <name type="common">Arthrobacter siderocapsulatus</name>
    <dbReference type="NCBI Taxonomy" id="303"/>
    <lineage>
        <taxon>Bacteria</taxon>
        <taxon>Pseudomonadati</taxon>
        <taxon>Pseudomonadota</taxon>
        <taxon>Gammaproteobacteria</taxon>
        <taxon>Pseudomonadales</taxon>
        <taxon>Pseudomonadaceae</taxon>
        <taxon>Pseudomonas</taxon>
    </lineage>
</organism>
<dbReference type="RefSeq" id="WP_198747105.1">
    <property type="nucleotide sequence ID" value="NZ_JAEHTE010000006.1"/>
</dbReference>